<gene>
    <name evidence="1" type="ORF">FHY32_003119</name>
</gene>
<dbReference type="EMBL" id="JACHNL010000007">
    <property type="protein sequence ID" value="MBB4724741.1"/>
    <property type="molecule type" value="Genomic_DNA"/>
</dbReference>
<dbReference type="AlphaFoldDB" id="A0AAW3U799"/>
<reference evidence="1 2" key="1">
    <citation type="submission" date="2020-08" db="EMBL/GenBank/DDBJ databases">
        <title>Studying the diversity of plant-associated saprophytic bacteria and their role in host health and plant-pathogen interactions.</title>
        <authorList>
            <person name="Potnis N."/>
        </authorList>
    </citation>
    <scope>NUCLEOTIDE SEQUENCE [LARGE SCALE GENOMIC DNA]</scope>
    <source>
        <strain evidence="1 2">CFBP 7922</strain>
    </source>
</reference>
<evidence type="ECO:0000313" key="1">
    <source>
        <dbReference type="EMBL" id="MBB4724741.1"/>
    </source>
</evidence>
<accession>A0AAW3U799</accession>
<name>A0AAW3U799_XANEU</name>
<organism evidence="1 2">
    <name type="scientific">Xanthomonas euvesicatoria</name>
    <dbReference type="NCBI Taxonomy" id="456327"/>
    <lineage>
        <taxon>Bacteria</taxon>
        <taxon>Pseudomonadati</taxon>
        <taxon>Pseudomonadota</taxon>
        <taxon>Gammaproteobacteria</taxon>
        <taxon>Lysobacterales</taxon>
        <taxon>Lysobacteraceae</taxon>
        <taxon>Xanthomonas</taxon>
    </lineage>
</organism>
<comment type="caution">
    <text evidence="1">The sequence shown here is derived from an EMBL/GenBank/DDBJ whole genome shotgun (WGS) entry which is preliminary data.</text>
</comment>
<dbReference type="Proteomes" id="UP000576603">
    <property type="component" value="Unassembled WGS sequence"/>
</dbReference>
<protein>
    <submittedName>
        <fullName evidence="1">Uncharacterized protein</fullName>
    </submittedName>
</protein>
<sequence>MTDIFDDHGPDWHNKAMLHYMPQESSWNAYLLGYKEAADRLVRSIQDGQHGQDYLVYPILFLYRHWIEISLKALIQQCQLLAGIERPEPKRKMSPQERAERAQGHDLIALWGYLQSIVPQIYPAFETDAELIHGLSVAVAAFSHHDSSGDGARYPRALSGETTWKATTEINLRALAEHMAHAATGIHQIEGVLDYELQERSLSFTYENQSDGQYE</sequence>
<dbReference type="RefSeq" id="WP_134818740.1">
    <property type="nucleotide sequence ID" value="NZ_JACHNK010000007.1"/>
</dbReference>
<proteinExistence type="predicted"/>
<evidence type="ECO:0000313" key="2">
    <source>
        <dbReference type="Proteomes" id="UP000576603"/>
    </source>
</evidence>